<accession>A0A8X6PXH0</accession>
<gene>
    <name evidence="2" type="ORF">NPIL_103481</name>
</gene>
<reference evidence="2" key="1">
    <citation type="submission" date="2020-08" db="EMBL/GenBank/DDBJ databases">
        <title>Multicomponent nature underlies the extraordinary mechanical properties of spider dragline silk.</title>
        <authorList>
            <person name="Kono N."/>
            <person name="Nakamura H."/>
            <person name="Mori M."/>
            <person name="Yoshida Y."/>
            <person name="Ohtoshi R."/>
            <person name="Malay A.D."/>
            <person name="Moran D.A.P."/>
            <person name="Tomita M."/>
            <person name="Numata K."/>
            <person name="Arakawa K."/>
        </authorList>
    </citation>
    <scope>NUCLEOTIDE SEQUENCE</scope>
</reference>
<sequence>MQTVEKPTYPGVDIVLPTGQQWVDGPHRGRTSDSIRQHLRHPESSAVFGVRRASRRALRAGNGRTCGTDQWEVGYVSCFSTGSHVTGSRTPARSINKPQREGGGRLLFDSC</sequence>
<feature type="region of interest" description="Disordered" evidence="1">
    <location>
        <begin position="83"/>
        <end position="111"/>
    </location>
</feature>
<comment type="caution">
    <text evidence="2">The sequence shown here is derived from an EMBL/GenBank/DDBJ whole genome shotgun (WGS) entry which is preliminary data.</text>
</comment>
<organism evidence="2 3">
    <name type="scientific">Nephila pilipes</name>
    <name type="common">Giant wood spider</name>
    <name type="synonym">Nephila maculata</name>
    <dbReference type="NCBI Taxonomy" id="299642"/>
    <lineage>
        <taxon>Eukaryota</taxon>
        <taxon>Metazoa</taxon>
        <taxon>Ecdysozoa</taxon>
        <taxon>Arthropoda</taxon>
        <taxon>Chelicerata</taxon>
        <taxon>Arachnida</taxon>
        <taxon>Araneae</taxon>
        <taxon>Araneomorphae</taxon>
        <taxon>Entelegynae</taxon>
        <taxon>Araneoidea</taxon>
        <taxon>Nephilidae</taxon>
        <taxon>Nephila</taxon>
    </lineage>
</organism>
<evidence type="ECO:0000313" key="3">
    <source>
        <dbReference type="Proteomes" id="UP000887013"/>
    </source>
</evidence>
<proteinExistence type="predicted"/>
<feature type="region of interest" description="Disordered" evidence="1">
    <location>
        <begin position="1"/>
        <end position="33"/>
    </location>
</feature>
<name>A0A8X6PXH0_NEPPI</name>
<feature type="compositionally biased region" description="Polar residues" evidence="1">
    <location>
        <begin position="83"/>
        <end position="97"/>
    </location>
</feature>
<dbReference type="EMBL" id="BMAW01025985">
    <property type="protein sequence ID" value="GFT94797.1"/>
    <property type="molecule type" value="Genomic_DNA"/>
</dbReference>
<protein>
    <submittedName>
        <fullName evidence="2">Uncharacterized protein</fullName>
    </submittedName>
</protein>
<keyword evidence="3" id="KW-1185">Reference proteome</keyword>
<dbReference type="AlphaFoldDB" id="A0A8X6PXH0"/>
<dbReference type="Proteomes" id="UP000887013">
    <property type="component" value="Unassembled WGS sequence"/>
</dbReference>
<evidence type="ECO:0000256" key="1">
    <source>
        <dbReference type="SAM" id="MobiDB-lite"/>
    </source>
</evidence>
<evidence type="ECO:0000313" key="2">
    <source>
        <dbReference type="EMBL" id="GFT94797.1"/>
    </source>
</evidence>